<organism evidence="1 2">
    <name type="scientific">Eumeta variegata</name>
    <name type="common">Bagworm moth</name>
    <name type="synonym">Eumeta japonica</name>
    <dbReference type="NCBI Taxonomy" id="151549"/>
    <lineage>
        <taxon>Eukaryota</taxon>
        <taxon>Metazoa</taxon>
        <taxon>Ecdysozoa</taxon>
        <taxon>Arthropoda</taxon>
        <taxon>Hexapoda</taxon>
        <taxon>Insecta</taxon>
        <taxon>Pterygota</taxon>
        <taxon>Neoptera</taxon>
        <taxon>Endopterygota</taxon>
        <taxon>Lepidoptera</taxon>
        <taxon>Glossata</taxon>
        <taxon>Ditrysia</taxon>
        <taxon>Tineoidea</taxon>
        <taxon>Psychidae</taxon>
        <taxon>Oiketicinae</taxon>
        <taxon>Eumeta</taxon>
    </lineage>
</organism>
<dbReference type="EMBL" id="BGZK01002092">
    <property type="protein sequence ID" value="GBP90567.1"/>
    <property type="molecule type" value="Genomic_DNA"/>
</dbReference>
<keyword evidence="2" id="KW-1185">Reference proteome</keyword>
<sequence>MGHPTGDNDRCSLQPQLVWTQLNHIPEMRAVPFARRARGGCAAGAGLRTRRGGRYAQSRVEQFDLMRYDDVPRTQRPANSSTLSC</sequence>
<accession>A0A4C1ZVE2</accession>
<reference evidence="1 2" key="1">
    <citation type="journal article" date="2019" name="Commun. Biol.">
        <title>The bagworm genome reveals a unique fibroin gene that provides high tensile strength.</title>
        <authorList>
            <person name="Kono N."/>
            <person name="Nakamura H."/>
            <person name="Ohtoshi R."/>
            <person name="Tomita M."/>
            <person name="Numata K."/>
            <person name="Arakawa K."/>
        </authorList>
    </citation>
    <scope>NUCLEOTIDE SEQUENCE [LARGE SCALE GENOMIC DNA]</scope>
</reference>
<gene>
    <name evidence="1" type="ORF">EVAR_68255_1</name>
</gene>
<protein>
    <submittedName>
        <fullName evidence="1">Uncharacterized protein</fullName>
    </submittedName>
</protein>
<evidence type="ECO:0000313" key="2">
    <source>
        <dbReference type="Proteomes" id="UP000299102"/>
    </source>
</evidence>
<name>A0A4C1ZVE2_EUMVA</name>
<dbReference type="Proteomes" id="UP000299102">
    <property type="component" value="Unassembled WGS sequence"/>
</dbReference>
<proteinExistence type="predicted"/>
<dbReference type="AlphaFoldDB" id="A0A4C1ZVE2"/>
<comment type="caution">
    <text evidence="1">The sequence shown here is derived from an EMBL/GenBank/DDBJ whole genome shotgun (WGS) entry which is preliminary data.</text>
</comment>
<evidence type="ECO:0000313" key="1">
    <source>
        <dbReference type="EMBL" id="GBP90567.1"/>
    </source>
</evidence>